<dbReference type="RefSeq" id="WP_053022623.1">
    <property type="nucleotide sequence ID" value="NZ_CUEE01000002.1"/>
</dbReference>
<dbReference type="InterPro" id="IPR007401">
    <property type="entry name" value="DUF454"/>
</dbReference>
<sequence>MRYVLIALGILFTVIAFIGAVLPLLPTTPFLILAVICFTNSSKKFKVWLESTQIYKDYVENLKKYKGYTMKEKIRILISLYIVVGFSIFMISNLYIRIGLVIMVIIQTIVLFTFVKTLPANFNQDKGSS</sequence>
<dbReference type="PANTHER" id="PTHR35813:SF1">
    <property type="entry name" value="INNER MEMBRANE PROTEIN YBAN"/>
    <property type="match status" value="1"/>
</dbReference>
<gene>
    <name evidence="2" type="ORF">HUN84_05430</name>
</gene>
<keyword evidence="1" id="KW-1133">Transmembrane helix</keyword>
<proteinExistence type="predicted"/>
<dbReference type="GeneID" id="74185597"/>
<dbReference type="Proteomes" id="UP000610527">
    <property type="component" value="Unassembled WGS sequence"/>
</dbReference>
<dbReference type="PANTHER" id="PTHR35813">
    <property type="entry name" value="INNER MEMBRANE PROTEIN YBAN"/>
    <property type="match status" value="1"/>
</dbReference>
<feature type="transmembrane region" description="Helical" evidence="1">
    <location>
        <begin position="98"/>
        <end position="118"/>
    </location>
</feature>
<keyword evidence="1" id="KW-0472">Membrane</keyword>
<evidence type="ECO:0000313" key="3">
    <source>
        <dbReference type="Proteomes" id="UP000610527"/>
    </source>
</evidence>
<dbReference type="PIRSF" id="PIRSF016789">
    <property type="entry name" value="DUF454"/>
    <property type="match status" value="1"/>
</dbReference>
<evidence type="ECO:0000313" key="2">
    <source>
        <dbReference type="EMBL" id="NUI82197.1"/>
    </source>
</evidence>
<reference evidence="2 3" key="1">
    <citation type="submission" date="2020-06" db="EMBL/GenBank/DDBJ databases">
        <title>Staphylococcus borealis sp. nov. -A novel member of the Staphylococcaceae family isolated from skin and blood in humans.</title>
        <authorList>
            <person name="Pain M."/>
            <person name="Wolden R."/>
            <person name="Jaen-Luchoro D."/>
            <person name="Salva-Serra F."/>
            <person name="Iglesias B.P."/>
            <person name="Karlsson R."/>
            <person name="Klingenberg C."/>
            <person name="Cavanagh J.P."/>
        </authorList>
    </citation>
    <scope>NUCLEOTIDE SEQUENCE [LARGE SCALE GENOMIC DNA]</scope>
    <source>
        <strain evidence="2 3">58-22</strain>
    </source>
</reference>
<comment type="caution">
    <text evidence="2">The sequence shown here is derived from an EMBL/GenBank/DDBJ whole genome shotgun (WGS) entry which is preliminary data.</text>
</comment>
<feature type="transmembrane region" description="Helical" evidence="1">
    <location>
        <begin position="74"/>
        <end position="92"/>
    </location>
</feature>
<feature type="transmembrane region" description="Helical" evidence="1">
    <location>
        <begin position="6"/>
        <end position="39"/>
    </location>
</feature>
<name>A0ABX2LK98_9STAP</name>
<protein>
    <submittedName>
        <fullName evidence="2">YbaN family protein</fullName>
    </submittedName>
</protein>
<evidence type="ECO:0000256" key="1">
    <source>
        <dbReference type="SAM" id="Phobius"/>
    </source>
</evidence>
<dbReference type="Pfam" id="PF04304">
    <property type="entry name" value="DUF454"/>
    <property type="match status" value="1"/>
</dbReference>
<organism evidence="2 3">
    <name type="scientific">Staphylococcus borealis</name>
    <dbReference type="NCBI Taxonomy" id="2742203"/>
    <lineage>
        <taxon>Bacteria</taxon>
        <taxon>Bacillati</taxon>
        <taxon>Bacillota</taxon>
        <taxon>Bacilli</taxon>
        <taxon>Bacillales</taxon>
        <taxon>Staphylococcaceae</taxon>
        <taxon>Staphylococcus</taxon>
    </lineage>
</organism>
<dbReference type="EMBL" id="JABVEG010000002">
    <property type="protein sequence ID" value="NUI82197.1"/>
    <property type="molecule type" value="Genomic_DNA"/>
</dbReference>
<keyword evidence="1" id="KW-0812">Transmembrane</keyword>
<keyword evidence="3" id="KW-1185">Reference proteome</keyword>
<accession>A0ABX2LK98</accession>